<keyword evidence="4" id="KW-1185">Reference proteome</keyword>
<dbReference type="InterPro" id="IPR024047">
    <property type="entry name" value="MM3350-like_sf"/>
</dbReference>
<dbReference type="Pfam" id="PF22016">
    <property type="entry name" value="DUF6933"/>
    <property type="match status" value="1"/>
</dbReference>
<protein>
    <submittedName>
        <fullName evidence="3">PRiA4b ORF-3-like protein</fullName>
    </submittedName>
</protein>
<dbReference type="Proteomes" id="UP000184127">
    <property type="component" value="Unassembled WGS sequence"/>
</dbReference>
<dbReference type="Pfam" id="PF07929">
    <property type="entry name" value="PRiA4_ORF3"/>
    <property type="match status" value="1"/>
</dbReference>
<dbReference type="AlphaFoldDB" id="A0A1M5AR06"/>
<dbReference type="EMBL" id="FQUR01000025">
    <property type="protein sequence ID" value="SHF32615.1"/>
    <property type="molecule type" value="Genomic_DNA"/>
</dbReference>
<evidence type="ECO:0000259" key="1">
    <source>
        <dbReference type="Pfam" id="PF07929"/>
    </source>
</evidence>
<name>A0A1M5AR06_9THEO</name>
<dbReference type="PANTHER" id="PTHR41878">
    <property type="entry name" value="LEXA REPRESSOR-RELATED"/>
    <property type="match status" value="1"/>
</dbReference>
<gene>
    <name evidence="3" type="ORF">SAMN02745195_02375</name>
</gene>
<evidence type="ECO:0000313" key="4">
    <source>
        <dbReference type="Proteomes" id="UP000184127"/>
    </source>
</evidence>
<evidence type="ECO:0000313" key="3">
    <source>
        <dbReference type="EMBL" id="SHF32615.1"/>
    </source>
</evidence>
<dbReference type="PANTHER" id="PTHR41878:SF1">
    <property type="entry name" value="TNPR PROTEIN"/>
    <property type="match status" value="1"/>
</dbReference>
<organism evidence="3 4">
    <name type="scientific">Thermoanaerobacter uzonensis DSM 18761</name>
    <dbReference type="NCBI Taxonomy" id="1123369"/>
    <lineage>
        <taxon>Bacteria</taxon>
        <taxon>Bacillati</taxon>
        <taxon>Bacillota</taxon>
        <taxon>Clostridia</taxon>
        <taxon>Thermoanaerobacterales</taxon>
        <taxon>Thermoanaerobacteraceae</taxon>
        <taxon>Thermoanaerobacter</taxon>
    </lineage>
</organism>
<dbReference type="SUPFAM" id="SSF159941">
    <property type="entry name" value="MM3350-like"/>
    <property type="match status" value="1"/>
</dbReference>
<feature type="domain" description="Plasmid pRiA4b Orf3-like" evidence="1">
    <location>
        <begin position="177"/>
        <end position="372"/>
    </location>
</feature>
<evidence type="ECO:0000259" key="2">
    <source>
        <dbReference type="Pfam" id="PF22016"/>
    </source>
</evidence>
<dbReference type="Gene3D" id="3.10.290.30">
    <property type="entry name" value="MM3350-like"/>
    <property type="match status" value="1"/>
</dbReference>
<accession>A0A1M5AR06</accession>
<dbReference type="RefSeq" id="WP_072969554.1">
    <property type="nucleotide sequence ID" value="NZ_FQUR01000025.1"/>
</dbReference>
<dbReference type="InterPro" id="IPR012912">
    <property type="entry name" value="Plasmid_pRiA4b_Orf3-like"/>
</dbReference>
<reference evidence="4" key="1">
    <citation type="submission" date="2016-11" db="EMBL/GenBank/DDBJ databases">
        <authorList>
            <person name="Varghese N."/>
            <person name="Submissions S."/>
        </authorList>
    </citation>
    <scope>NUCLEOTIDE SEQUENCE [LARGE SCALE GENOMIC DNA]</scope>
    <source>
        <strain evidence="4">DSM 18761</strain>
    </source>
</reference>
<sequence length="384" mass="45188">MLIQCTKKLLDVLERKPIPYEEENLLFCWHANFITLNRKKTVVLVNDKNRYVVVLYGLKTNDFKRLDEIILNAIRLTLLDECIDEDIVDEYLRQSGEIVYGKTKNSSYVGKLNTACNIVPYYEELLLGDTIYQTFVSKIASRYLVGKQEGEGYISPSEEMFKDLGIFAKRPIFKCKAVELKVTLKMENHNIWRRIVVPLNTTFTQFHKVLQAAFGWLDYHLYEFFIYGDEMQDISFINHPSYNKARYKPVVNLVGDEEAFDYPNDDDIEMRLEKGIKLSEYIPQCKRLLYVYDFGDNWRHYIEVERVIEDYDKNYAICVDGEGNAPPEDVGGEYGYDKFLEIISDKNNPEYESTLAWGEYQGYKDFNIREVNKNIKFVYDSFLL</sequence>
<dbReference type="InterPro" id="IPR053864">
    <property type="entry name" value="DUF6933"/>
</dbReference>
<feature type="domain" description="DUF6933" evidence="2">
    <location>
        <begin position="2"/>
        <end position="159"/>
    </location>
</feature>
<proteinExistence type="predicted"/>